<evidence type="ECO:0000313" key="2">
    <source>
        <dbReference type="EMBL" id="MDV2910484.1"/>
    </source>
</evidence>
<dbReference type="Proteomes" id="UP001280415">
    <property type="component" value="Unassembled WGS sequence"/>
</dbReference>
<comment type="caution">
    <text evidence="2">The sequence shown here is derived from an EMBL/GenBank/DDBJ whole genome shotgun (WGS) entry which is preliminary data.</text>
</comment>
<dbReference type="RefSeq" id="WP_317051856.1">
    <property type="nucleotide sequence ID" value="NZ_CP140878.1"/>
</dbReference>
<name>A0AAW8YL49_PEDAC</name>
<proteinExistence type="predicted"/>
<accession>A0AAW8YL49</accession>
<reference evidence="2" key="1">
    <citation type="journal article" date="2023" name="PeerJ">
        <title>Selection and evaluation of lactic acid bacteria from chicken feces in Thailand as potential probiotics.</title>
        <authorList>
            <person name="Khurajog B."/>
            <person name="Disastra Y."/>
            <person name="Lawwyne L.D."/>
            <person name="Sirichokchatchawan W."/>
            <person name="Niyomtham W."/>
            <person name="Yindee J."/>
            <person name="Hampson D.J."/>
            <person name="Prapasarakul N."/>
        </authorList>
    </citation>
    <scope>NUCLEOTIDE SEQUENCE</scope>
    <source>
        <strain evidence="2">BF14</strain>
    </source>
</reference>
<protein>
    <recommendedName>
        <fullName evidence="4">Holin</fullName>
    </recommendedName>
</protein>
<feature type="transmembrane region" description="Helical" evidence="1">
    <location>
        <begin position="35"/>
        <end position="55"/>
    </location>
</feature>
<evidence type="ECO:0008006" key="4">
    <source>
        <dbReference type="Google" id="ProtNLM"/>
    </source>
</evidence>
<gene>
    <name evidence="2" type="ORF">R0H03_01180</name>
</gene>
<reference evidence="2" key="2">
    <citation type="submission" date="2023-10" db="EMBL/GenBank/DDBJ databases">
        <authorList>
            <person name="Khurajog B."/>
        </authorList>
    </citation>
    <scope>NUCLEOTIDE SEQUENCE</scope>
    <source>
        <strain evidence="2">BF14</strain>
    </source>
</reference>
<dbReference type="AlphaFoldDB" id="A0AAW8YL49"/>
<keyword evidence="1" id="KW-0472">Membrane</keyword>
<sequence length="61" mass="7066">MRKWITRGDLVAFGGTVVTMFLVSKVDFMHVHEGWQFFTTLLTFVVLDSVCTWWINTPTAK</sequence>
<organism evidence="2 3">
    <name type="scientific">Pediococcus acidilactici</name>
    <dbReference type="NCBI Taxonomy" id="1254"/>
    <lineage>
        <taxon>Bacteria</taxon>
        <taxon>Bacillati</taxon>
        <taxon>Bacillota</taxon>
        <taxon>Bacilli</taxon>
        <taxon>Lactobacillales</taxon>
        <taxon>Lactobacillaceae</taxon>
        <taxon>Pediococcus</taxon>
        <taxon>Pediococcus acidilactici group</taxon>
    </lineage>
</organism>
<dbReference type="EMBL" id="JAWJAX010000001">
    <property type="protein sequence ID" value="MDV2910484.1"/>
    <property type="molecule type" value="Genomic_DNA"/>
</dbReference>
<evidence type="ECO:0000313" key="3">
    <source>
        <dbReference type="Proteomes" id="UP001280415"/>
    </source>
</evidence>
<evidence type="ECO:0000256" key="1">
    <source>
        <dbReference type="SAM" id="Phobius"/>
    </source>
</evidence>
<keyword evidence="1" id="KW-1133">Transmembrane helix</keyword>
<keyword evidence="1" id="KW-0812">Transmembrane</keyword>